<dbReference type="InterPro" id="IPR059102">
    <property type="entry name" value="PHD_PHF7/G2E3-like"/>
</dbReference>
<dbReference type="PANTHER" id="PTHR12420:SF47">
    <property type="entry name" value="PHD FINGER PROTEIN 7"/>
    <property type="match status" value="1"/>
</dbReference>
<dbReference type="InterPro" id="IPR001965">
    <property type="entry name" value="Znf_PHD"/>
</dbReference>
<comment type="subcellular location">
    <subcellularLocation>
        <location evidence="1">Nucleus</location>
    </subcellularLocation>
</comment>
<evidence type="ECO:0000256" key="4">
    <source>
        <dbReference type="ARBA" id="ARBA00022723"/>
    </source>
</evidence>
<dbReference type="SMART" id="SM00184">
    <property type="entry name" value="RING"/>
    <property type="match status" value="2"/>
</dbReference>
<keyword evidence="5 9" id="KW-0863">Zinc-finger</keyword>
<dbReference type="Proteomes" id="UP000623542">
    <property type="component" value="Unassembled WGS sequence"/>
</dbReference>
<dbReference type="SUPFAM" id="SSF57903">
    <property type="entry name" value="FYVE/PHD zinc finger"/>
    <property type="match status" value="1"/>
</dbReference>
<dbReference type="Pfam" id="PF13771">
    <property type="entry name" value="zf-HC5HC2H"/>
    <property type="match status" value="1"/>
</dbReference>
<reference evidence="12" key="1">
    <citation type="submission" date="2019-09" db="EMBL/GenBank/DDBJ databases">
        <title>Bird 10,000 Genomes (B10K) Project - Family phase.</title>
        <authorList>
            <person name="Zhang G."/>
        </authorList>
    </citation>
    <scope>NUCLEOTIDE SEQUENCE</scope>
    <source>
        <strain evidence="12">B10K-IZCAS-20218</strain>
        <tissue evidence="12">Blood</tissue>
    </source>
</reference>
<evidence type="ECO:0000256" key="6">
    <source>
        <dbReference type="ARBA" id="ARBA00022786"/>
    </source>
</evidence>
<evidence type="ECO:0000256" key="8">
    <source>
        <dbReference type="ARBA" id="ARBA00023242"/>
    </source>
</evidence>
<dbReference type="InterPro" id="IPR013083">
    <property type="entry name" value="Znf_RING/FYVE/PHD"/>
</dbReference>
<dbReference type="InterPro" id="IPR034732">
    <property type="entry name" value="EPHD"/>
</dbReference>
<name>A0A851USX3_9PASS</name>
<dbReference type="OrthoDB" id="512616at2759"/>
<keyword evidence="13" id="KW-1185">Reference proteome</keyword>
<comment type="caution">
    <text evidence="12">The sequence shown here is derived from an EMBL/GenBank/DDBJ whole genome shotgun (WGS) entry which is preliminary data.</text>
</comment>
<dbReference type="Pfam" id="PF26054">
    <property type="entry name" value="PHD_G2E3"/>
    <property type="match status" value="1"/>
</dbReference>
<evidence type="ECO:0000313" key="12">
    <source>
        <dbReference type="EMBL" id="NXD32026.1"/>
    </source>
</evidence>
<dbReference type="InterPro" id="IPR042013">
    <property type="entry name" value="PHF7/G2E3_ePHD"/>
</dbReference>
<evidence type="ECO:0000259" key="10">
    <source>
        <dbReference type="PROSITE" id="PS50089"/>
    </source>
</evidence>
<dbReference type="GO" id="GO:0008270">
    <property type="term" value="F:zinc ion binding"/>
    <property type="evidence" value="ECO:0007669"/>
    <property type="project" value="UniProtKB-KW"/>
</dbReference>
<evidence type="ECO:0000259" key="11">
    <source>
        <dbReference type="PROSITE" id="PS51805"/>
    </source>
</evidence>
<dbReference type="PANTHER" id="PTHR12420">
    <property type="entry name" value="PHD FINGER PROTEIN"/>
    <property type="match status" value="1"/>
</dbReference>
<dbReference type="SMART" id="SM00249">
    <property type="entry name" value="PHD"/>
    <property type="match status" value="3"/>
</dbReference>
<dbReference type="InterPro" id="IPR011011">
    <property type="entry name" value="Znf_FYVE_PHD"/>
</dbReference>
<evidence type="ECO:0000256" key="5">
    <source>
        <dbReference type="ARBA" id="ARBA00022771"/>
    </source>
</evidence>
<evidence type="ECO:0000256" key="9">
    <source>
        <dbReference type="PROSITE-ProRule" id="PRU00175"/>
    </source>
</evidence>
<dbReference type="PROSITE" id="PS50089">
    <property type="entry name" value="ZF_RING_2"/>
    <property type="match status" value="1"/>
</dbReference>
<keyword evidence="3" id="KW-0808">Transferase</keyword>
<dbReference type="GO" id="GO:0005634">
    <property type="term" value="C:nucleus"/>
    <property type="evidence" value="ECO:0007669"/>
    <property type="project" value="TreeGrafter"/>
</dbReference>
<protein>
    <submittedName>
        <fullName evidence="12">PHF7 protein</fullName>
    </submittedName>
</protein>
<dbReference type="CDD" id="cd15669">
    <property type="entry name" value="ePHD_PHF7_G2E3_like"/>
    <property type="match status" value="1"/>
</dbReference>
<keyword evidence="4" id="KW-0479">Metal-binding</keyword>
<proteinExistence type="predicted"/>
<accession>A0A851USX3</accession>
<evidence type="ECO:0000256" key="2">
    <source>
        <dbReference type="ARBA" id="ARBA00004906"/>
    </source>
</evidence>
<evidence type="ECO:0000256" key="1">
    <source>
        <dbReference type="ARBA" id="ARBA00004123"/>
    </source>
</evidence>
<dbReference type="EMBL" id="WBNG01003137">
    <property type="protein sequence ID" value="NXD32026.1"/>
    <property type="molecule type" value="Genomic_DNA"/>
</dbReference>
<keyword evidence="6" id="KW-0833">Ubl conjugation pathway</keyword>
<evidence type="ECO:0000256" key="3">
    <source>
        <dbReference type="ARBA" id="ARBA00022679"/>
    </source>
</evidence>
<dbReference type="PROSITE" id="PS51805">
    <property type="entry name" value="EPHD"/>
    <property type="match status" value="1"/>
</dbReference>
<feature type="non-terminal residue" evidence="12">
    <location>
        <position position="273"/>
    </location>
</feature>
<organism evidence="12 13">
    <name type="scientific">Elachura formosa</name>
    <name type="common">spotted wren-babbler</name>
    <dbReference type="NCBI Taxonomy" id="1463973"/>
    <lineage>
        <taxon>Eukaryota</taxon>
        <taxon>Metazoa</taxon>
        <taxon>Chordata</taxon>
        <taxon>Craniata</taxon>
        <taxon>Vertebrata</taxon>
        <taxon>Euteleostomi</taxon>
        <taxon>Archelosauria</taxon>
        <taxon>Archosauria</taxon>
        <taxon>Dinosauria</taxon>
        <taxon>Saurischia</taxon>
        <taxon>Theropoda</taxon>
        <taxon>Coelurosauria</taxon>
        <taxon>Aves</taxon>
        <taxon>Neognathae</taxon>
        <taxon>Neoaves</taxon>
        <taxon>Telluraves</taxon>
        <taxon>Australaves</taxon>
        <taxon>Passeriformes</taxon>
        <taxon>Elachuridae</taxon>
        <taxon>Elachura</taxon>
    </lineage>
</organism>
<dbReference type="Gene3D" id="3.30.40.10">
    <property type="entry name" value="Zinc/RING finger domain, C3HC4 (zinc finger)"/>
    <property type="match status" value="2"/>
</dbReference>
<evidence type="ECO:0000313" key="13">
    <source>
        <dbReference type="Proteomes" id="UP000623542"/>
    </source>
</evidence>
<sequence length="273" mass="31227">ACMLCHRAETDPDTCGDKLEKFGLCAHVFCLYFATLLYRQDDDRVGLMGFLPRDIQLAVSRAAQKHCFICGQRGATVMCCQEDCDRWFHLPCAKEGGCVTQYILYFSSYCPEHVYAEPDVPVTPEPGTECLICMEPVDYRRTFRTMVCPVCKRAWFHRDCIQGQAMCAGLLCFQCPLCRDSIHFATEMFIMGIQIPFRLVEPTWEDNNAFEYLEERHSWCSARQCLYPGGREEEEEEGPWQLLLCSSCAAEGTHRRCSGLRNSVDSWECDSCA</sequence>
<feature type="domain" description="RING-type" evidence="10">
    <location>
        <begin position="130"/>
        <end position="179"/>
    </location>
</feature>
<gene>
    <name evidence="12" type="primary">Phf7_0</name>
    <name evidence="12" type="ORF">ELAFOR_R00328</name>
</gene>
<feature type="non-terminal residue" evidence="12">
    <location>
        <position position="1"/>
    </location>
</feature>
<feature type="domain" description="PHD-type" evidence="11">
    <location>
        <begin position="1"/>
        <end position="114"/>
    </location>
</feature>
<comment type="pathway">
    <text evidence="2">Protein modification; protein ubiquitination.</text>
</comment>
<evidence type="ECO:0000256" key="7">
    <source>
        <dbReference type="ARBA" id="ARBA00022833"/>
    </source>
</evidence>
<dbReference type="AlphaFoldDB" id="A0A851USX3"/>
<dbReference type="InterPro" id="IPR051188">
    <property type="entry name" value="PHD-type_Zinc_Finger"/>
</dbReference>
<keyword evidence="7" id="KW-0862">Zinc</keyword>
<dbReference type="InterPro" id="IPR001841">
    <property type="entry name" value="Znf_RING"/>
</dbReference>
<keyword evidence="8" id="KW-0539">Nucleus</keyword>